<dbReference type="SUPFAM" id="SSF53335">
    <property type="entry name" value="S-adenosyl-L-methionine-dependent methyltransferases"/>
    <property type="match status" value="1"/>
</dbReference>
<dbReference type="Proteomes" id="UP001295423">
    <property type="component" value="Unassembled WGS sequence"/>
</dbReference>
<sequence length="247" mass="27036">MKVKHLESALSSLQREFPNPNVALEQYPTSAHLAARVIAFAAENGDLGRGMSCLDLGCGTGMLTCAAAFLCDVVIAVDCDIEALRVAQENACSIELDDTTNFIQAMVRIGSNSRVAKKGASKRKGTGRGRGQRPPQRNTKEILIEGLSDGIPMKDNCVDTVISNPPFGTKMNEGIDAQFLRSATRLARKAVYSFHKTSTRPFLSKLVAEWGYKLEVAAEMKFDIPQSYKFHKQATKDVKVDLLRVVI</sequence>
<feature type="compositionally biased region" description="Basic residues" evidence="1">
    <location>
        <begin position="115"/>
        <end position="131"/>
    </location>
</feature>
<name>A0AAD2FLG8_9STRA</name>
<dbReference type="InterPro" id="IPR002052">
    <property type="entry name" value="DNA_methylase_N6_adenine_CS"/>
</dbReference>
<dbReference type="PROSITE" id="PS00092">
    <property type="entry name" value="N6_MTASE"/>
    <property type="match status" value="1"/>
</dbReference>
<evidence type="ECO:0000313" key="2">
    <source>
        <dbReference type="EMBL" id="CAJ1940880.1"/>
    </source>
</evidence>
<dbReference type="InterPro" id="IPR029063">
    <property type="entry name" value="SAM-dependent_MTases_sf"/>
</dbReference>
<dbReference type="GO" id="GO:0003676">
    <property type="term" value="F:nucleic acid binding"/>
    <property type="evidence" value="ECO:0007669"/>
    <property type="project" value="InterPro"/>
</dbReference>
<dbReference type="InterPro" id="IPR051720">
    <property type="entry name" value="rRNA_MeTrfase/Polyamine_Synth"/>
</dbReference>
<evidence type="ECO:0000313" key="3">
    <source>
        <dbReference type="Proteomes" id="UP001295423"/>
    </source>
</evidence>
<accession>A0AAD2FLG8</accession>
<evidence type="ECO:0008006" key="4">
    <source>
        <dbReference type="Google" id="ProtNLM"/>
    </source>
</evidence>
<comment type="caution">
    <text evidence="2">The sequence shown here is derived from an EMBL/GenBank/DDBJ whole genome shotgun (WGS) entry which is preliminary data.</text>
</comment>
<dbReference type="GO" id="GO:0008988">
    <property type="term" value="F:rRNA (adenine-N6-)-methyltransferase activity"/>
    <property type="evidence" value="ECO:0007669"/>
    <property type="project" value="TreeGrafter"/>
</dbReference>
<keyword evidence="3" id="KW-1185">Reference proteome</keyword>
<feature type="region of interest" description="Disordered" evidence="1">
    <location>
        <begin position="114"/>
        <end position="138"/>
    </location>
</feature>
<evidence type="ECO:0000256" key="1">
    <source>
        <dbReference type="SAM" id="MobiDB-lite"/>
    </source>
</evidence>
<dbReference type="CDD" id="cd02440">
    <property type="entry name" value="AdoMet_MTases"/>
    <property type="match status" value="1"/>
</dbReference>
<gene>
    <name evidence="2" type="ORF">CYCCA115_LOCUS7258</name>
</gene>
<dbReference type="PANTHER" id="PTHR23290:SF0">
    <property type="entry name" value="RRNA N6-ADENOSINE-METHYLTRANSFERASE METTL5"/>
    <property type="match status" value="1"/>
</dbReference>
<proteinExistence type="predicted"/>
<dbReference type="Gene3D" id="3.40.50.150">
    <property type="entry name" value="Vaccinia Virus protein VP39"/>
    <property type="match status" value="1"/>
</dbReference>
<feature type="non-terminal residue" evidence="2">
    <location>
        <position position="1"/>
    </location>
</feature>
<organism evidence="2 3">
    <name type="scientific">Cylindrotheca closterium</name>
    <dbReference type="NCBI Taxonomy" id="2856"/>
    <lineage>
        <taxon>Eukaryota</taxon>
        <taxon>Sar</taxon>
        <taxon>Stramenopiles</taxon>
        <taxon>Ochrophyta</taxon>
        <taxon>Bacillariophyta</taxon>
        <taxon>Bacillariophyceae</taxon>
        <taxon>Bacillariophycidae</taxon>
        <taxon>Bacillariales</taxon>
        <taxon>Bacillariaceae</taxon>
        <taxon>Cylindrotheca</taxon>
    </lineage>
</organism>
<dbReference type="AlphaFoldDB" id="A0AAD2FLG8"/>
<reference evidence="2" key="1">
    <citation type="submission" date="2023-08" db="EMBL/GenBank/DDBJ databases">
        <authorList>
            <person name="Audoor S."/>
            <person name="Bilcke G."/>
        </authorList>
    </citation>
    <scope>NUCLEOTIDE SEQUENCE</scope>
</reference>
<dbReference type="Pfam" id="PF06325">
    <property type="entry name" value="PrmA"/>
    <property type="match status" value="1"/>
</dbReference>
<dbReference type="EMBL" id="CAKOGP040000969">
    <property type="protein sequence ID" value="CAJ1940880.1"/>
    <property type="molecule type" value="Genomic_DNA"/>
</dbReference>
<dbReference type="PANTHER" id="PTHR23290">
    <property type="entry name" value="RRNA N6-ADENOSINE-METHYLTRANSFERASE METTL5"/>
    <property type="match status" value="1"/>
</dbReference>
<protein>
    <recommendedName>
        <fullName evidence="4">Methyltransferase small domain-containing protein</fullName>
    </recommendedName>
</protein>